<proteinExistence type="predicted"/>
<reference evidence="1 2" key="1">
    <citation type="submission" date="2019-02" db="EMBL/GenBank/DDBJ databases">
        <title>Deep-cultivation of Planctomycetes and their phenomic and genomic characterization uncovers novel biology.</title>
        <authorList>
            <person name="Wiegand S."/>
            <person name="Jogler M."/>
            <person name="Boedeker C."/>
            <person name="Pinto D."/>
            <person name="Vollmers J."/>
            <person name="Rivas-Marin E."/>
            <person name="Kohn T."/>
            <person name="Peeters S.H."/>
            <person name="Heuer A."/>
            <person name="Rast P."/>
            <person name="Oberbeckmann S."/>
            <person name="Bunk B."/>
            <person name="Jeske O."/>
            <person name="Meyerdierks A."/>
            <person name="Storesund J.E."/>
            <person name="Kallscheuer N."/>
            <person name="Luecker S."/>
            <person name="Lage O.M."/>
            <person name="Pohl T."/>
            <person name="Merkel B.J."/>
            <person name="Hornburger P."/>
            <person name="Mueller R.-W."/>
            <person name="Bruemmer F."/>
            <person name="Labrenz M."/>
            <person name="Spormann A.M."/>
            <person name="Op den Camp H."/>
            <person name="Overmann J."/>
            <person name="Amann R."/>
            <person name="Jetten M.S.M."/>
            <person name="Mascher T."/>
            <person name="Medema M.H."/>
            <person name="Devos D.P."/>
            <person name="Kaster A.-K."/>
            <person name="Ovreas L."/>
            <person name="Rohde M."/>
            <person name="Galperin M.Y."/>
            <person name="Jogler C."/>
        </authorList>
    </citation>
    <scope>NUCLEOTIDE SEQUENCE [LARGE SCALE GENOMIC DNA]</scope>
    <source>
        <strain evidence="1 2">Pan181</strain>
    </source>
</reference>
<evidence type="ECO:0000313" key="1">
    <source>
        <dbReference type="EMBL" id="QDU54051.1"/>
    </source>
</evidence>
<organism evidence="1 2">
    <name type="scientific">Aeoliella mucimassa</name>
    <dbReference type="NCBI Taxonomy" id="2527972"/>
    <lineage>
        <taxon>Bacteria</taxon>
        <taxon>Pseudomonadati</taxon>
        <taxon>Planctomycetota</taxon>
        <taxon>Planctomycetia</taxon>
        <taxon>Pirellulales</taxon>
        <taxon>Lacipirellulaceae</taxon>
        <taxon>Aeoliella</taxon>
    </lineage>
</organism>
<protein>
    <submittedName>
        <fullName evidence="1">Uncharacterized protein</fullName>
    </submittedName>
</protein>
<dbReference type="AlphaFoldDB" id="A0A518AH47"/>
<dbReference type="Proteomes" id="UP000315750">
    <property type="component" value="Chromosome"/>
</dbReference>
<dbReference type="RefSeq" id="WP_261342243.1">
    <property type="nucleotide sequence ID" value="NZ_CP036278.1"/>
</dbReference>
<sequence length="41" mass="4295">MQVAHLCSCVAAVSASAAGTTFREFGKTAPFGDYESARDLQ</sequence>
<dbReference type="KEGG" id="amuc:Pan181_02310"/>
<keyword evidence="2" id="KW-1185">Reference proteome</keyword>
<accession>A0A518AH47</accession>
<evidence type="ECO:0000313" key="2">
    <source>
        <dbReference type="Proteomes" id="UP000315750"/>
    </source>
</evidence>
<name>A0A518AH47_9BACT</name>
<dbReference type="EMBL" id="CP036278">
    <property type="protein sequence ID" value="QDU54051.1"/>
    <property type="molecule type" value="Genomic_DNA"/>
</dbReference>
<gene>
    <name evidence="1" type="ORF">Pan181_02310</name>
</gene>